<dbReference type="AlphaFoldDB" id="A0A8I6TGD6"/>
<evidence type="ECO:0000256" key="1">
    <source>
        <dbReference type="ARBA" id="ARBA00004477"/>
    </source>
</evidence>
<evidence type="ECO:0000256" key="2">
    <source>
        <dbReference type="ARBA" id="ARBA00004687"/>
    </source>
</evidence>
<comment type="pathway">
    <text evidence="2">Glycolipid biosynthesis; glycosylphosphatidylinositol-anchor biosynthesis.</text>
</comment>
<comment type="subcellular location">
    <subcellularLocation>
        <location evidence="1">Endoplasmic reticulum membrane</location>
        <topology evidence="1">Multi-pass membrane protein</topology>
    </subcellularLocation>
</comment>
<dbReference type="GO" id="GO:0006506">
    <property type="term" value="P:GPI anchor biosynthetic process"/>
    <property type="evidence" value="ECO:0007669"/>
    <property type="project" value="UniProtKB-UniPathway"/>
</dbReference>
<keyword evidence="11" id="KW-1185">Reference proteome</keyword>
<dbReference type="GO" id="GO:0016255">
    <property type="term" value="P:attachment of GPI anchor to protein"/>
    <property type="evidence" value="ECO:0007669"/>
    <property type="project" value="InterPro"/>
</dbReference>
<gene>
    <name evidence="10" type="primary">106669922</name>
</gene>
<dbReference type="PANTHER" id="PTHR13121:SF0">
    <property type="entry name" value="PHOSPHATIDYLINOSITOL GLYCAN ANCHOR BIOSYNTHESIS CLASS U PROTEIN"/>
    <property type="match status" value="1"/>
</dbReference>
<proteinExistence type="inferred from homology"/>
<feature type="transmembrane region" description="Helical" evidence="9">
    <location>
        <begin position="12"/>
        <end position="31"/>
    </location>
</feature>
<keyword evidence="8 9" id="KW-0472">Membrane</keyword>
<dbReference type="PANTHER" id="PTHR13121">
    <property type="entry name" value="GPI TRANSAMIDASE COMPONENT PIG-U"/>
    <property type="match status" value="1"/>
</dbReference>
<dbReference type="OrthoDB" id="549017at2759"/>
<keyword evidence="6" id="KW-0256">Endoplasmic reticulum</keyword>
<feature type="transmembrane region" description="Helical" evidence="9">
    <location>
        <begin position="288"/>
        <end position="306"/>
    </location>
</feature>
<keyword evidence="4" id="KW-0337">GPI-anchor biosynthesis</keyword>
<dbReference type="GO" id="GO:0042765">
    <property type="term" value="C:GPI-anchor transamidase complex"/>
    <property type="evidence" value="ECO:0007669"/>
    <property type="project" value="InterPro"/>
</dbReference>
<evidence type="ECO:0000256" key="9">
    <source>
        <dbReference type="SAM" id="Phobius"/>
    </source>
</evidence>
<name>A0A8I6TGD6_CIMLE</name>
<dbReference type="Pfam" id="PF06728">
    <property type="entry name" value="PIG-U"/>
    <property type="match status" value="1"/>
</dbReference>
<dbReference type="Proteomes" id="UP000494040">
    <property type="component" value="Unassembled WGS sequence"/>
</dbReference>
<evidence type="ECO:0008006" key="12">
    <source>
        <dbReference type="Google" id="ProtNLM"/>
    </source>
</evidence>
<feature type="transmembrane region" description="Helical" evidence="9">
    <location>
        <begin position="197"/>
        <end position="220"/>
    </location>
</feature>
<sequence>MQSVHRPAFTMGRYVIPLQLLLGFVIRMGLISSQYREVIADRVEISTLLNSWKRVTEGVSLYRFGISPYSGDIFHENPIALYFCDFMINSIPGCIGVVFVLTDLMTALVLYLTAKDYMEETERKQEMEMKTYAEGTEDLLLSDKDFKMSPVYVLAAYLFNPYSVLNCVGFTTTTFGNFCLALTFYCMIKRLRLPCCFFLALTVLQLFYPVVLLVPICIYIDGKKGKFSSVLTVVTFLSVLSLLLFVSYKISGDWAFMHSVYIVMLTVSDLRPNIGLFWYFFTEMFEHFRLLFIYSFQLNATLLYLAPLSFRFHSNPMLLATSLTALITVFKSYPCLGDVGFYMSLLPMWKHLFNSKLVVPDLQQMFVILCSLIITSILGPTVWHLWIYSRSANANFYFGVTLAFATAQIFLITDILFAYIKRDFILRNKNVSDVHKDKLKLSLE</sequence>
<keyword evidence="5 9" id="KW-0812">Transmembrane</keyword>
<dbReference type="UniPathway" id="UPA00196"/>
<protein>
    <recommendedName>
        <fullName evidence="12">Phosphatidylinositol glycan anchor biosynthesis class U protein</fullName>
    </recommendedName>
</protein>
<feature type="transmembrane region" description="Helical" evidence="9">
    <location>
        <begin position="164"/>
        <end position="185"/>
    </location>
</feature>
<evidence type="ECO:0000313" key="11">
    <source>
        <dbReference type="Proteomes" id="UP000494040"/>
    </source>
</evidence>
<dbReference type="EnsemblMetazoa" id="XM_014399800.2">
    <property type="protein sequence ID" value="XP_014255286.1"/>
    <property type="gene ID" value="LOC106669922"/>
</dbReference>
<feature type="transmembrane region" description="Helical" evidence="9">
    <location>
        <begin position="227"/>
        <end position="248"/>
    </location>
</feature>
<evidence type="ECO:0000256" key="5">
    <source>
        <dbReference type="ARBA" id="ARBA00022692"/>
    </source>
</evidence>
<feature type="transmembrane region" description="Helical" evidence="9">
    <location>
        <begin position="260"/>
        <end position="281"/>
    </location>
</feature>
<dbReference type="InterPro" id="IPR009600">
    <property type="entry name" value="PIG-U"/>
</dbReference>
<reference evidence="10" key="1">
    <citation type="submission" date="2022-01" db="UniProtKB">
        <authorList>
            <consortium name="EnsemblMetazoa"/>
        </authorList>
    </citation>
    <scope>IDENTIFICATION</scope>
</reference>
<evidence type="ECO:0000313" key="10">
    <source>
        <dbReference type="EnsemblMetazoa" id="XP_014255286.1"/>
    </source>
</evidence>
<dbReference type="KEGG" id="clec:106669922"/>
<feature type="transmembrane region" description="Helical" evidence="9">
    <location>
        <begin position="318"/>
        <end position="345"/>
    </location>
</feature>
<evidence type="ECO:0000256" key="3">
    <source>
        <dbReference type="ARBA" id="ARBA00010026"/>
    </source>
</evidence>
<accession>A0A8I6TGD6</accession>
<evidence type="ECO:0000256" key="4">
    <source>
        <dbReference type="ARBA" id="ARBA00022502"/>
    </source>
</evidence>
<evidence type="ECO:0000256" key="7">
    <source>
        <dbReference type="ARBA" id="ARBA00022989"/>
    </source>
</evidence>
<evidence type="ECO:0000256" key="8">
    <source>
        <dbReference type="ARBA" id="ARBA00023136"/>
    </source>
</evidence>
<dbReference type="OMA" id="ALWHLWI"/>
<evidence type="ECO:0000256" key="6">
    <source>
        <dbReference type="ARBA" id="ARBA00022824"/>
    </source>
</evidence>
<keyword evidence="7 9" id="KW-1133">Transmembrane helix</keyword>
<organism evidence="10 11">
    <name type="scientific">Cimex lectularius</name>
    <name type="common">Bed bug</name>
    <name type="synonym">Acanthia lectularia</name>
    <dbReference type="NCBI Taxonomy" id="79782"/>
    <lineage>
        <taxon>Eukaryota</taxon>
        <taxon>Metazoa</taxon>
        <taxon>Ecdysozoa</taxon>
        <taxon>Arthropoda</taxon>
        <taxon>Hexapoda</taxon>
        <taxon>Insecta</taxon>
        <taxon>Pterygota</taxon>
        <taxon>Neoptera</taxon>
        <taxon>Paraneoptera</taxon>
        <taxon>Hemiptera</taxon>
        <taxon>Heteroptera</taxon>
        <taxon>Panheteroptera</taxon>
        <taxon>Cimicomorpha</taxon>
        <taxon>Cimicidae</taxon>
        <taxon>Cimex</taxon>
    </lineage>
</organism>
<feature type="transmembrane region" description="Helical" evidence="9">
    <location>
        <begin position="394"/>
        <end position="420"/>
    </location>
</feature>
<feature type="transmembrane region" description="Helical" evidence="9">
    <location>
        <begin position="366"/>
        <end position="388"/>
    </location>
</feature>
<comment type="similarity">
    <text evidence="3">Belongs to the PIGU family.</text>
</comment>
<feature type="transmembrane region" description="Helical" evidence="9">
    <location>
        <begin position="90"/>
        <end position="114"/>
    </location>
</feature>